<reference evidence="2" key="1">
    <citation type="journal article" date="2023" name="Mol. Phylogenet. Evol.">
        <title>Genome-scale phylogeny and comparative genomics of the fungal order Sordariales.</title>
        <authorList>
            <person name="Hensen N."/>
            <person name="Bonometti L."/>
            <person name="Westerberg I."/>
            <person name="Brannstrom I.O."/>
            <person name="Guillou S."/>
            <person name="Cros-Aarteil S."/>
            <person name="Calhoun S."/>
            <person name="Haridas S."/>
            <person name="Kuo A."/>
            <person name="Mondo S."/>
            <person name="Pangilinan J."/>
            <person name="Riley R."/>
            <person name="LaButti K."/>
            <person name="Andreopoulos B."/>
            <person name="Lipzen A."/>
            <person name="Chen C."/>
            <person name="Yan M."/>
            <person name="Daum C."/>
            <person name="Ng V."/>
            <person name="Clum A."/>
            <person name="Steindorff A."/>
            <person name="Ohm R.A."/>
            <person name="Martin F."/>
            <person name="Silar P."/>
            <person name="Natvig D.O."/>
            <person name="Lalanne C."/>
            <person name="Gautier V."/>
            <person name="Ament-Velasquez S.L."/>
            <person name="Kruys A."/>
            <person name="Hutchinson M.I."/>
            <person name="Powell A.J."/>
            <person name="Barry K."/>
            <person name="Miller A.N."/>
            <person name="Grigoriev I.V."/>
            <person name="Debuchy R."/>
            <person name="Gladieux P."/>
            <person name="Hiltunen Thoren M."/>
            <person name="Johannesson H."/>
        </authorList>
    </citation>
    <scope>NUCLEOTIDE SEQUENCE</scope>
    <source>
        <strain evidence="2">PSN309</strain>
    </source>
</reference>
<dbReference type="Proteomes" id="UP001302126">
    <property type="component" value="Unassembled WGS sequence"/>
</dbReference>
<organism evidence="2 3">
    <name type="scientific">Podospora australis</name>
    <dbReference type="NCBI Taxonomy" id="1536484"/>
    <lineage>
        <taxon>Eukaryota</taxon>
        <taxon>Fungi</taxon>
        <taxon>Dikarya</taxon>
        <taxon>Ascomycota</taxon>
        <taxon>Pezizomycotina</taxon>
        <taxon>Sordariomycetes</taxon>
        <taxon>Sordariomycetidae</taxon>
        <taxon>Sordariales</taxon>
        <taxon>Podosporaceae</taxon>
        <taxon>Podospora</taxon>
    </lineage>
</organism>
<gene>
    <name evidence="2" type="ORF">QBC35DRAFT_449476</name>
</gene>
<sequence length="66" mass="7397">MSNHTKYLTIALVVAIGVANGFYSFNPSLVELKEKREGTYISKTLEPQRPAGQQQQSRSSKDEKPE</sequence>
<reference evidence="2" key="2">
    <citation type="submission" date="2023-05" db="EMBL/GenBank/DDBJ databases">
        <authorList>
            <consortium name="Lawrence Berkeley National Laboratory"/>
            <person name="Steindorff A."/>
            <person name="Hensen N."/>
            <person name="Bonometti L."/>
            <person name="Westerberg I."/>
            <person name="Brannstrom I.O."/>
            <person name="Guillou S."/>
            <person name="Cros-Aarteil S."/>
            <person name="Calhoun S."/>
            <person name="Haridas S."/>
            <person name="Kuo A."/>
            <person name="Mondo S."/>
            <person name="Pangilinan J."/>
            <person name="Riley R."/>
            <person name="Labutti K."/>
            <person name="Andreopoulos B."/>
            <person name="Lipzen A."/>
            <person name="Chen C."/>
            <person name="Yanf M."/>
            <person name="Daum C."/>
            <person name="Ng V."/>
            <person name="Clum A."/>
            <person name="Ohm R."/>
            <person name="Martin F."/>
            <person name="Silar P."/>
            <person name="Natvig D."/>
            <person name="Lalanne C."/>
            <person name="Gautier V."/>
            <person name="Ament-Velasquez S.L."/>
            <person name="Kruys A."/>
            <person name="Hutchinson M.I."/>
            <person name="Powell A.J."/>
            <person name="Barry K."/>
            <person name="Miller A.N."/>
            <person name="Grigoriev I.V."/>
            <person name="Debuchy R."/>
            <person name="Gladieux P."/>
            <person name="Thoren M.H."/>
            <person name="Johannesson H."/>
        </authorList>
    </citation>
    <scope>NUCLEOTIDE SEQUENCE</scope>
    <source>
        <strain evidence="2">PSN309</strain>
    </source>
</reference>
<evidence type="ECO:0000256" key="1">
    <source>
        <dbReference type="SAM" id="MobiDB-lite"/>
    </source>
</evidence>
<dbReference type="AlphaFoldDB" id="A0AAN7ALB2"/>
<dbReference type="Pfam" id="PF23670">
    <property type="entry name" value="PIGBOS1"/>
    <property type="match status" value="1"/>
</dbReference>
<keyword evidence="3" id="KW-1185">Reference proteome</keyword>
<feature type="region of interest" description="Disordered" evidence="1">
    <location>
        <begin position="41"/>
        <end position="66"/>
    </location>
</feature>
<evidence type="ECO:0000313" key="3">
    <source>
        <dbReference type="Proteomes" id="UP001302126"/>
    </source>
</evidence>
<dbReference type="EMBL" id="MU864367">
    <property type="protein sequence ID" value="KAK4190282.1"/>
    <property type="molecule type" value="Genomic_DNA"/>
</dbReference>
<comment type="caution">
    <text evidence="2">The sequence shown here is derived from an EMBL/GenBank/DDBJ whole genome shotgun (WGS) entry which is preliminary data.</text>
</comment>
<proteinExistence type="predicted"/>
<evidence type="ECO:0000313" key="2">
    <source>
        <dbReference type="EMBL" id="KAK4190282.1"/>
    </source>
</evidence>
<protein>
    <submittedName>
        <fullName evidence="2">Uncharacterized protein</fullName>
    </submittedName>
</protein>
<name>A0AAN7ALB2_9PEZI</name>
<dbReference type="InterPro" id="IPR057394">
    <property type="entry name" value="PIGBOS1"/>
</dbReference>
<accession>A0AAN7ALB2</accession>